<gene>
    <name evidence="1" type="ORF">EAS61_42015</name>
</gene>
<dbReference type="AlphaFoldDB" id="A0A4Q0Q4C7"/>
<evidence type="ECO:0000313" key="1">
    <source>
        <dbReference type="EMBL" id="RXG83534.1"/>
    </source>
</evidence>
<reference evidence="1 2" key="1">
    <citation type="submission" date="2018-11" db="EMBL/GenBank/DDBJ databases">
        <title>Bradyrhizobium sp. nov., isolated from effective nodules of peanut in China.</title>
        <authorList>
            <person name="Li Y."/>
        </authorList>
    </citation>
    <scope>NUCLEOTIDE SEQUENCE [LARGE SCALE GENOMIC DNA]</scope>
    <source>
        <strain evidence="1 2">CCBAU 51770</strain>
    </source>
</reference>
<comment type="caution">
    <text evidence="1">The sequence shown here is derived from an EMBL/GenBank/DDBJ whole genome shotgun (WGS) entry which is preliminary data.</text>
</comment>
<dbReference type="EMBL" id="RKMK01000122">
    <property type="protein sequence ID" value="RXG83534.1"/>
    <property type="molecule type" value="Genomic_DNA"/>
</dbReference>
<proteinExistence type="predicted"/>
<dbReference type="Proteomes" id="UP000290174">
    <property type="component" value="Unassembled WGS sequence"/>
</dbReference>
<sequence length="70" mass="7936">MEPTSRASDHIDRLQSIGDEAGNRLQEDLFLEASPLPPYLERLVNDLRKQERLQIDGVGAPADRFLHARP</sequence>
<protein>
    <submittedName>
        <fullName evidence="1">Uncharacterized protein</fullName>
    </submittedName>
</protein>
<evidence type="ECO:0000313" key="2">
    <source>
        <dbReference type="Proteomes" id="UP000290174"/>
    </source>
</evidence>
<organism evidence="1 2">
    <name type="scientific">Bradyrhizobium zhanjiangense</name>
    <dbReference type="NCBI Taxonomy" id="1325107"/>
    <lineage>
        <taxon>Bacteria</taxon>
        <taxon>Pseudomonadati</taxon>
        <taxon>Pseudomonadota</taxon>
        <taxon>Alphaproteobacteria</taxon>
        <taxon>Hyphomicrobiales</taxon>
        <taxon>Nitrobacteraceae</taxon>
        <taxon>Bradyrhizobium</taxon>
    </lineage>
</organism>
<name>A0A4Q0Q4C7_9BRAD</name>
<accession>A0A4Q0Q4C7</accession>